<dbReference type="Proteomes" id="UP000030765">
    <property type="component" value="Unassembled WGS sequence"/>
</dbReference>
<reference evidence="1 3" key="1">
    <citation type="journal article" date="2014" name="BMC Genomics">
        <title>Genome sequence of Anopheles sinensis provides insight into genetics basis of mosquito competence for malaria parasites.</title>
        <authorList>
            <person name="Zhou D."/>
            <person name="Zhang D."/>
            <person name="Ding G."/>
            <person name="Shi L."/>
            <person name="Hou Q."/>
            <person name="Ye Y."/>
            <person name="Xu Y."/>
            <person name="Zhou H."/>
            <person name="Xiong C."/>
            <person name="Li S."/>
            <person name="Yu J."/>
            <person name="Hong S."/>
            <person name="Yu X."/>
            <person name="Zou P."/>
            <person name="Chen C."/>
            <person name="Chang X."/>
            <person name="Wang W."/>
            <person name="Lv Y."/>
            <person name="Sun Y."/>
            <person name="Ma L."/>
            <person name="Shen B."/>
            <person name="Zhu C."/>
        </authorList>
    </citation>
    <scope>NUCLEOTIDE SEQUENCE [LARGE SCALE GENOMIC DNA]</scope>
</reference>
<dbReference type="EnsemblMetazoa" id="ASIC001149-RA">
    <property type="protein sequence ID" value="ASIC001149-PA"/>
    <property type="gene ID" value="ASIC001149"/>
</dbReference>
<sequence length="160" mass="18090">MDRVWPHGRSWSSSWIVLSLAREKYLIEMNNSVRTIREASAIGEDFKYLPTFVHRAWLDTNDIFSAPTRLVRPKPHPKTLDKSEPFVWQRRHKPSRGKWNCFGCLGNLSGSLRNGHECDCDAVVKLHRSPGALIAAVVNRAALGLELEYASPEANLLLAV</sequence>
<organism evidence="1">
    <name type="scientific">Anopheles sinensis</name>
    <name type="common">Mosquito</name>
    <dbReference type="NCBI Taxonomy" id="74873"/>
    <lineage>
        <taxon>Eukaryota</taxon>
        <taxon>Metazoa</taxon>
        <taxon>Ecdysozoa</taxon>
        <taxon>Arthropoda</taxon>
        <taxon>Hexapoda</taxon>
        <taxon>Insecta</taxon>
        <taxon>Pterygota</taxon>
        <taxon>Neoptera</taxon>
        <taxon>Endopterygota</taxon>
        <taxon>Diptera</taxon>
        <taxon>Nematocera</taxon>
        <taxon>Culicoidea</taxon>
        <taxon>Culicidae</taxon>
        <taxon>Anophelinae</taxon>
        <taxon>Anopheles</taxon>
    </lineage>
</organism>
<accession>A0A084VB31</accession>
<keyword evidence="3" id="KW-1185">Reference proteome</keyword>
<evidence type="ECO:0000313" key="2">
    <source>
        <dbReference type="EnsemblMetazoa" id="ASIC001149-PA"/>
    </source>
</evidence>
<gene>
    <name evidence="1" type="ORF">ZHAS_00001149</name>
</gene>
<evidence type="ECO:0000313" key="3">
    <source>
        <dbReference type="Proteomes" id="UP000030765"/>
    </source>
</evidence>
<dbReference type="AlphaFoldDB" id="A0A084VB31"/>
<name>A0A084VB31_ANOSI</name>
<protein>
    <submittedName>
        <fullName evidence="1 2">Uncharacterized protein</fullName>
    </submittedName>
</protein>
<dbReference type="VEuPathDB" id="VectorBase:ASIC001149"/>
<dbReference type="EMBL" id="KE524266">
    <property type="protein sequence ID" value="KFB35175.1"/>
    <property type="molecule type" value="Genomic_DNA"/>
</dbReference>
<evidence type="ECO:0000313" key="1">
    <source>
        <dbReference type="EMBL" id="KFB35175.1"/>
    </source>
</evidence>
<proteinExistence type="predicted"/>
<dbReference type="EMBL" id="ATLV01005128">
    <property type="status" value="NOT_ANNOTATED_CDS"/>
    <property type="molecule type" value="Genomic_DNA"/>
</dbReference>
<reference evidence="2" key="2">
    <citation type="submission" date="2020-05" db="UniProtKB">
        <authorList>
            <consortium name="EnsemblMetazoa"/>
        </authorList>
    </citation>
    <scope>IDENTIFICATION</scope>
</reference>